<evidence type="ECO:0000313" key="1">
    <source>
        <dbReference type="EMBL" id="BBI32455.1"/>
    </source>
</evidence>
<reference evidence="1 2" key="1">
    <citation type="submission" date="2019-01" db="EMBL/GenBank/DDBJ databases">
        <title>Complete genome sequence of Cohnella hallensis HS21 isolated from Korean fir (Abies koreana) rhizospheric soil.</title>
        <authorList>
            <person name="Jiang L."/>
            <person name="Kang S.W."/>
            <person name="Kim S."/>
            <person name="Jung J."/>
            <person name="Kim C.Y."/>
            <person name="Kim D.H."/>
            <person name="Kim S.W."/>
            <person name="Lee J."/>
        </authorList>
    </citation>
    <scope>NUCLEOTIDE SEQUENCE [LARGE SCALE GENOMIC DNA]</scope>
    <source>
        <strain evidence="1 2">HS21</strain>
    </source>
</reference>
<dbReference type="OrthoDB" id="2666743at2"/>
<sequence length="59" mass="6817">MPRQEIQERISELQVMRWRLSTFPGYSDPSVTPAAIDLINSEISELLLLLDIQVFRKTA</sequence>
<dbReference type="Proteomes" id="UP000289856">
    <property type="component" value="Chromosome"/>
</dbReference>
<dbReference type="KEGG" id="cohn:KCTCHS21_18540"/>
<proteinExistence type="predicted"/>
<dbReference type="RefSeq" id="WP_130606994.1">
    <property type="nucleotide sequence ID" value="NZ_AP019400.1"/>
</dbReference>
<accession>A0A3T1D371</accession>
<organism evidence="1 2">
    <name type="scientific">Cohnella abietis</name>
    <dbReference type="NCBI Taxonomy" id="2507935"/>
    <lineage>
        <taxon>Bacteria</taxon>
        <taxon>Bacillati</taxon>
        <taxon>Bacillota</taxon>
        <taxon>Bacilli</taxon>
        <taxon>Bacillales</taxon>
        <taxon>Paenibacillaceae</taxon>
        <taxon>Cohnella</taxon>
    </lineage>
</organism>
<keyword evidence="2" id="KW-1185">Reference proteome</keyword>
<name>A0A3T1D371_9BACL</name>
<gene>
    <name evidence="1" type="ORF">KCTCHS21_18540</name>
</gene>
<dbReference type="EMBL" id="AP019400">
    <property type="protein sequence ID" value="BBI32455.1"/>
    <property type="molecule type" value="Genomic_DNA"/>
</dbReference>
<protein>
    <submittedName>
        <fullName evidence="1">Uncharacterized protein</fullName>
    </submittedName>
</protein>
<dbReference type="AlphaFoldDB" id="A0A3T1D371"/>
<evidence type="ECO:0000313" key="2">
    <source>
        <dbReference type="Proteomes" id="UP000289856"/>
    </source>
</evidence>